<dbReference type="PANTHER" id="PTHR30413">
    <property type="entry name" value="INNER MEMBRANE TRANSPORT PERMEASE"/>
    <property type="match status" value="1"/>
</dbReference>
<dbReference type="InterPro" id="IPR013525">
    <property type="entry name" value="ABC2_TM"/>
</dbReference>
<evidence type="ECO:0000256" key="11">
    <source>
        <dbReference type="RuleBase" id="RU361157"/>
    </source>
</evidence>
<feature type="transmembrane region" description="Helical" evidence="11">
    <location>
        <begin position="248"/>
        <end position="266"/>
    </location>
</feature>
<dbReference type="GO" id="GO:0015774">
    <property type="term" value="P:polysaccharide transport"/>
    <property type="evidence" value="ECO:0007669"/>
    <property type="project" value="UniProtKB-KW"/>
</dbReference>
<dbReference type="PRINTS" id="PR00164">
    <property type="entry name" value="ABC2TRNSPORT"/>
</dbReference>
<evidence type="ECO:0000256" key="2">
    <source>
        <dbReference type="ARBA" id="ARBA00007783"/>
    </source>
</evidence>
<comment type="caution">
    <text evidence="13">The sequence shown here is derived from an EMBL/GenBank/DDBJ whole genome shotgun (WGS) entry which is preliminary data.</text>
</comment>
<accession>A0A5C7VSV1</accession>
<keyword evidence="6 11" id="KW-0812">Transmembrane</keyword>
<feature type="transmembrane region" description="Helical" evidence="11">
    <location>
        <begin position="156"/>
        <end position="180"/>
    </location>
</feature>
<keyword evidence="4 11" id="KW-1003">Cell membrane</keyword>
<evidence type="ECO:0000256" key="9">
    <source>
        <dbReference type="ARBA" id="ARBA00023047"/>
    </source>
</evidence>
<evidence type="ECO:0000256" key="4">
    <source>
        <dbReference type="ARBA" id="ARBA00022475"/>
    </source>
</evidence>
<sequence>MHLFNTTFFNSFLTLRQHYPLILQMTKREVISRYRGSFLGLLWTFINPILMLSIYTFVFSVVFKVRLDSHNSSVIHDDEFAFALLLFTGLILFNLFSECLARAPGLILANINYVKKIIFPLEILPLISLCSALFHAGISFLILFSFLLITSHPIEWTIIFLPVILLPLVMLTLGLSWILASIGVFVRDIGQFIGLVLTMLLFLSPIFYPASALPESIRDYLFLNPLTLIIEQARAVILYGQLPDWSGLILYYLFAFLIAWIGLLWFNKTRKGFADVL</sequence>
<dbReference type="AlphaFoldDB" id="A0A5C7VSV1"/>
<keyword evidence="7" id="KW-0972">Capsule biogenesis/degradation</keyword>
<feature type="domain" description="ABC transmembrane type-2" evidence="12">
    <location>
        <begin position="39"/>
        <end position="269"/>
    </location>
</feature>
<evidence type="ECO:0000256" key="6">
    <source>
        <dbReference type="ARBA" id="ARBA00022692"/>
    </source>
</evidence>
<keyword evidence="8 11" id="KW-1133">Transmembrane helix</keyword>
<dbReference type="InterPro" id="IPR000412">
    <property type="entry name" value="ABC_2_transport"/>
</dbReference>
<evidence type="ECO:0000256" key="10">
    <source>
        <dbReference type="ARBA" id="ARBA00023136"/>
    </source>
</evidence>
<reference evidence="13 14" key="1">
    <citation type="submission" date="2018-09" db="EMBL/GenBank/DDBJ databases">
        <title>Metagenome Assembled Genomes from an Advanced Water Purification Facility.</title>
        <authorList>
            <person name="Stamps B.W."/>
            <person name="Spear J.R."/>
        </authorList>
    </citation>
    <scope>NUCLEOTIDE SEQUENCE [LARGE SCALE GENOMIC DNA]</scope>
    <source>
        <strain evidence="13">Bin_54_1</strain>
    </source>
</reference>
<dbReference type="GO" id="GO:0043190">
    <property type="term" value="C:ATP-binding cassette (ABC) transporter complex"/>
    <property type="evidence" value="ECO:0007669"/>
    <property type="project" value="InterPro"/>
</dbReference>
<evidence type="ECO:0000259" key="12">
    <source>
        <dbReference type="PROSITE" id="PS51012"/>
    </source>
</evidence>
<evidence type="ECO:0000256" key="5">
    <source>
        <dbReference type="ARBA" id="ARBA00022597"/>
    </source>
</evidence>
<protein>
    <recommendedName>
        <fullName evidence="11">Transport permease protein</fullName>
    </recommendedName>
</protein>
<evidence type="ECO:0000256" key="7">
    <source>
        <dbReference type="ARBA" id="ARBA00022903"/>
    </source>
</evidence>
<evidence type="ECO:0000256" key="1">
    <source>
        <dbReference type="ARBA" id="ARBA00004651"/>
    </source>
</evidence>
<dbReference type="PANTHER" id="PTHR30413:SF10">
    <property type="entry name" value="CAPSULE POLYSACCHARIDE EXPORT INNER-MEMBRANE PROTEIN CTRC"/>
    <property type="match status" value="1"/>
</dbReference>
<name>A0A5C7VSV1_9PROT</name>
<dbReference type="EMBL" id="SSFX01000059">
    <property type="protein sequence ID" value="TXI28109.1"/>
    <property type="molecule type" value="Genomic_DNA"/>
</dbReference>
<dbReference type="PIRSF" id="PIRSF006648">
    <property type="entry name" value="DrrB"/>
    <property type="match status" value="1"/>
</dbReference>
<dbReference type="PROSITE" id="PS51012">
    <property type="entry name" value="ABC_TM2"/>
    <property type="match status" value="1"/>
</dbReference>
<comment type="subcellular location">
    <subcellularLocation>
        <location evidence="11">Cell inner membrane</location>
        <topology evidence="11">Multi-pass membrane protein</topology>
    </subcellularLocation>
    <subcellularLocation>
        <location evidence="1">Cell membrane</location>
        <topology evidence="1">Multi-pass membrane protein</topology>
    </subcellularLocation>
</comment>
<evidence type="ECO:0000313" key="14">
    <source>
        <dbReference type="Proteomes" id="UP000321055"/>
    </source>
</evidence>
<dbReference type="Pfam" id="PF01061">
    <property type="entry name" value="ABC2_membrane"/>
    <property type="match status" value="1"/>
</dbReference>
<keyword evidence="5" id="KW-0762">Sugar transport</keyword>
<keyword evidence="3 11" id="KW-0813">Transport</keyword>
<proteinExistence type="inferred from homology"/>
<dbReference type="GO" id="GO:0140359">
    <property type="term" value="F:ABC-type transporter activity"/>
    <property type="evidence" value="ECO:0007669"/>
    <property type="project" value="InterPro"/>
</dbReference>
<feature type="transmembrane region" description="Helical" evidence="11">
    <location>
        <begin position="117"/>
        <end position="150"/>
    </location>
</feature>
<gene>
    <name evidence="13" type="ORF">E6Q60_08185</name>
</gene>
<feature type="transmembrane region" description="Helical" evidence="11">
    <location>
        <begin position="38"/>
        <end position="60"/>
    </location>
</feature>
<keyword evidence="10 11" id="KW-0472">Membrane</keyword>
<comment type="similarity">
    <text evidence="2 11">Belongs to the ABC-2 integral membrane protein family.</text>
</comment>
<evidence type="ECO:0000313" key="13">
    <source>
        <dbReference type="EMBL" id="TXI28109.1"/>
    </source>
</evidence>
<dbReference type="GO" id="GO:0015920">
    <property type="term" value="P:lipopolysaccharide transport"/>
    <property type="evidence" value="ECO:0007669"/>
    <property type="project" value="TreeGrafter"/>
</dbReference>
<keyword evidence="9" id="KW-0625">Polysaccharide transport</keyword>
<dbReference type="InterPro" id="IPR047817">
    <property type="entry name" value="ABC2_TM_bact-type"/>
</dbReference>
<evidence type="ECO:0000256" key="8">
    <source>
        <dbReference type="ARBA" id="ARBA00022989"/>
    </source>
</evidence>
<dbReference type="Proteomes" id="UP000321055">
    <property type="component" value="Unassembled WGS sequence"/>
</dbReference>
<organism evidence="13 14">
    <name type="scientific">Nitrosomonas oligotropha</name>
    <dbReference type="NCBI Taxonomy" id="42354"/>
    <lineage>
        <taxon>Bacteria</taxon>
        <taxon>Pseudomonadati</taxon>
        <taxon>Pseudomonadota</taxon>
        <taxon>Betaproteobacteria</taxon>
        <taxon>Nitrosomonadales</taxon>
        <taxon>Nitrosomonadaceae</taxon>
        <taxon>Nitrosomonas</taxon>
    </lineage>
</organism>
<feature type="transmembrane region" description="Helical" evidence="11">
    <location>
        <begin position="80"/>
        <end position="96"/>
    </location>
</feature>
<evidence type="ECO:0000256" key="3">
    <source>
        <dbReference type="ARBA" id="ARBA00022448"/>
    </source>
</evidence>
<feature type="transmembrane region" description="Helical" evidence="11">
    <location>
        <begin position="192"/>
        <end position="210"/>
    </location>
</feature>